<evidence type="ECO:0000256" key="1">
    <source>
        <dbReference type="ARBA" id="ARBA00022786"/>
    </source>
</evidence>
<sequence>MFVMCSVIAFRRTWSFSTIEFLKYRRLNPMLTSEDGQFTDDLSVPTTSWYDDEVSINEQFLSEVKHPINTIQNNGKVVIVKNISPHVTRKQLISFFSKFGKVVSCQVDSDGRWQSLHESNPVCNIISSVAEIEFKQVEDAQKALLASDEELKFYNRIMLVSTVDGRSDFDSFPINVLTRIIYYLSPLDRIRVERVNKTFLKAAAKAWAIDDSLSFANQVAFNQFFNAKNPMRNTHLQALLKRCGIYLRSLDLSGTRHLLNGNAFTIISSLCPHLHEVNISGLTADSKTLRAFSEALPQLSSVTYANMVSVGDKAIWSMFIQNGVNIRKIDLRGCKLLKGYCLKSFSAKLEHVLLDGCSRLERLCLEDLCLRSPNVKELRLNGCFRISDENINSITRCMSNLEKFSLCGDNFTMITSSGLVALSQLTNLSELMLDHNSAVSNELLEALFVPSSRLRKLSIAYAGCSVALTESSLTRIGKLQFLEDVDLSALTAVTNAVVSEIGSKCLAVRKLKLCGCTCLEDQGVCSLKNLRKLELLDITGCIMVTNLGVQPLLDCFPATENDLRQVQIALKVANSAKALLQFT</sequence>
<dbReference type="STRING" id="51028.A0A0N4UYS3"/>
<dbReference type="InterPro" id="IPR032675">
    <property type="entry name" value="LRR_dom_sf"/>
</dbReference>
<gene>
    <name evidence="4" type="ORF">EVEC_LOCUS2450</name>
</gene>
<dbReference type="InterPro" id="IPR000504">
    <property type="entry name" value="RRM_dom"/>
</dbReference>
<dbReference type="PANTHER" id="PTHR13318">
    <property type="entry name" value="PARTNER OF PAIRED, ISOFORM B-RELATED"/>
    <property type="match status" value="1"/>
</dbReference>
<protein>
    <submittedName>
        <fullName evidence="6">RRM domain-containing protein</fullName>
    </submittedName>
</protein>
<accession>A0A0N4UYS3</accession>
<dbReference type="OrthoDB" id="549243at2759"/>
<dbReference type="WBParaSite" id="EVEC_0000274201-mRNA-1">
    <property type="protein sequence ID" value="EVEC_0000274201-mRNA-1"/>
    <property type="gene ID" value="EVEC_0000274201"/>
</dbReference>
<keyword evidence="2" id="KW-0694">RNA-binding</keyword>
<dbReference type="AlphaFoldDB" id="A0A0N4UYS3"/>
<dbReference type="SUPFAM" id="SSF54928">
    <property type="entry name" value="RNA-binding domain, RBD"/>
    <property type="match status" value="1"/>
</dbReference>
<keyword evidence="1" id="KW-0833">Ubl conjugation pathway</keyword>
<dbReference type="Proteomes" id="UP000274131">
    <property type="component" value="Unassembled WGS sequence"/>
</dbReference>
<dbReference type="PROSITE" id="PS50102">
    <property type="entry name" value="RRM"/>
    <property type="match status" value="1"/>
</dbReference>
<dbReference type="CDD" id="cd00590">
    <property type="entry name" value="RRM_SF"/>
    <property type="match status" value="1"/>
</dbReference>
<reference evidence="6" key="1">
    <citation type="submission" date="2017-02" db="UniProtKB">
        <authorList>
            <consortium name="WormBaseParasite"/>
        </authorList>
    </citation>
    <scope>IDENTIFICATION</scope>
</reference>
<dbReference type="SUPFAM" id="SSF81383">
    <property type="entry name" value="F-box domain"/>
    <property type="match status" value="1"/>
</dbReference>
<dbReference type="SMART" id="SM00360">
    <property type="entry name" value="RRM"/>
    <property type="match status" value="1"/>
</dbReference>
<evidence type="ECO:0000256" key="2">
    <source>
        <dbReference type="PROSITE-ProRule" id="PRU00176"/>
    </source>
</evidence>
<dbReference type="GO" id="GO:0019005">
    <property type="term" value="C:SCF ubiquitin ligase complex"/>
    <property type="evidence" value="ECO:0007669"/>
    <property type="project" value="TreeGrafter"/>
</dbReference>
<evidence type="ECO:0000259" key="3">
    <source>
        <dbReference type="PROSITE" id="PS50102"/>
    </source>
</evidence>
<reference evidence="4 5" key="2">
    <citation type="submission" date="2018-10" db="EMBL/GenBank/DDBJ databases">
        <authorList>
            <consortium name="Pathogen Informatics"/>
        </authorList>
    </citation>
    <scope>NUCLEOTIDE SEQUENCE [LARGE SCALE GENOMIC DNA]</scope>
</reference>
<name>A0A0N4UYS3_ENTVE</name>
<dbReference type="Pfam" id="PF00076">
    <property type="entry name" value="RRM_1"/>
    <property type="match status" value="1"/>
</dbReference>
<evidence type="ECO:0000313" key="5">
    <source>
        <dbReference type="Proteomes" id="UP000274131"/>
    </source>
</evidence>
<keyword evidence="5" id="KW-1185">Reference proteome</keyword>
<dbReference type="GO" id="GO:0031146">
    <property type="term" value="P:SCF-dependent proteasomal ubiquitin-dependent protein catabolic process"/>
    <property type="evidence" value="ECO:0007669"/>
    <property type="project" value="TreeGrafter"/>
</dbReference>
<dbReference type="SMART" id="SM00367">
    <property type="entry name" value="LRR_CC"/>
    <property type="match status" value="5"/>
</dbReference>
<dbReference type="EMBL" id="UXUI01007382">
    <property type="protein sequence ID" value="VDD87307.1"/>
    <property type="molecule type" value="Genomic_DNA"/>
</dbReference>
<feature type="domain" description="RRM" evidence="3">
    <location>
        <begin position="76"/>
        <end position="165"/>
    </location>
</feature>
<proteinExistence type="predicted"/>
<dbReference type="InterPro" id="IPR012677">
    <property type="entry name" value="Nucleotide-bd_a/b_plait_sf"/>
</dbReference>
<dbReference type="Gene3D" id="3.80.10.10">
    <property type="entry name" value="Ribonuclease Inhibitor"/>
    <property type="match status" value="2"/>
</dbReference>
<dbReference type="InterPro" id="IPR036047">
    <property type="entry name" value="F-box-like_dom_sf"/>
</dbReference>
<dbReference type="InterPro" id="IPR035979">
    <property type="entry name" value="RBD_domain_sf"/>
</dbReference>
<dbReference type="SUPFAM" id="SSF52047">
    <property type="entry name" value="RNI-like"/>
    <property type="match status" value="1"/>
</dbReference>
<organism evidence="6">
    <name type="scientific">Enterobius vermicularis</name>
    <name type="common">Human pinworm</name>
    <dbReference type="NCBI Taxonomy" id="51028"/>
    <lineage>
        <taxon>Eukaryota</taxon>
        <taxon>Metazoa</taxon>
        <taxon>Ecdysozoa</taxon>
        <taxon>Nematoda</taxon>
        <taxon>Chromadorea</taxon>
        <taxon>Rhabditida</taxon>
        <taxon>Spirurina</taxon>
        <taxon>Oxyuridomorpha</taxon>
        <taxon>Oxyuroidea</taxon>
        <taxon>Oxyuridae</taxon>
        <taxon>Enterobius</taxon>
    </lineage>
</organism>
<dbReference type="GO" id="GO:0003723">
    <property type="term" value="F:RNA binding"/>
    <property type="evidence" value="ECO:0007669"/>
    <property type="project" value="UniProtKB-UniRule"/>
</dbReference>
<dbReference type="InterPro" id="IPR006553">
    <property type="entry name" value="Leu-rich_rpt_Cys-con_subtyp"/>
</dbReference>
<dbReference type="Gene3D" id="3.30.70.330">
    <property type="match status" value="1"/>
</dbReference>
<evidence type="ECO:0000313" key="6">
    <source>
        <dbReference type="WBParaSite" id="EVEC_0000274201-mRNA-1"/>
    </source>
</evidence>
<evidence type="ECO:0000313" key="4">
    <source>
        <dbReference type="EMBL" id="VDD87307.1"/>
    </source>
</evidence>